<dbReference type="InterPro" id="IPR051464">
    <property type="entry name" value="Peptidase_M42_aminopept"/>
</dbReference>
<proteinExistence type="inferred from homology"/>
<evidence type="ECO:0000256" key="8">
    <source>
        <dbReference type="PIRSR" id="PIRSR001123-2"/>
    </source>
</evidence>
<evidence type="ECO:0000256" key="7">
    <source>
        <dbReference type="PIRSR" id="PIRSR001123-1"/>
    </source>
</evidence>
<comment type="cofactor">
    <cofactor evidence="8">
        <name>a divalent metal cation</name>
        <dbReference type="ChEBI" id="CHEBI:60240"/>
    </cofactor>
    <text evidence="8">Binds 2 divalent metal cations per subunit.</text>
</comment>
<evidence type="ECO:0000256" key="3">
    <source>
        <dbReference type="ARBA" id="ARBA00022670"/>
    </source>
</evidence>
<dbReference type="Gene3D" id="2.40.30.40">
    <property type="entry name" value="Peptidase M42, domain 2"/>
    <property type="match status" value="1"/>
</dbReference>
<dbReference type="InterPro" id="IPR008007">
    <property type="entry name" value="Peptidase_M42"/>
</dbReference>
<feature type="binding site" evidence="8">
    <location>
        <position position="65"/>
    </location>
    <ligand>
        <name>Zn(2+)</name>
        <dbReference type="ChEBI" id="CHEBI:29105"/>
        <label>1</label>
    </ligand>
</feature>
<evidence type="ECO:0000313" key="9">
    <source>
        <dbReference type="EMBL" id="SEU19818.1"/>
    </source>
</evidence>
<feature type="binding site" evidence="8">
    <location>
        <position position="236"/>
    </location>
    <ligand>
        <name>Zn(2+)</name>
        <dbReference type="ChEBI" id="CHEBI:29105"/>
        <label>1</label>
    </ligand>
</feature>
<dbReference type="GO" id="GO:0046872">
    <property type="term" value="F:metal ion binding"/>
    <property type="evidence" value="ECO:0007669"/>
    <property type="project" value="UniProtKB-UniRule"/>
</dbReference>
<dbReference type="GeneID" id="93280223"/>
<dbReference type="SUPFAM" id="SSF101821">
    <property type="entry name" value="Aminopeptidase/glucanase lid domain"/>
    <property type="match status" value="1"/>
</dbReference>
<dbReference type="PIRSF" id="PIRSF001123">
    <property type="entry name" value="PepA_GA"/>
    <property type="match status" value="1"/>
</dbReference>
<evidence type="ECO:0000313" key="10">
    <source>
        <dbReference type="Proteomes" id="UP000198508"/>
    </source>
</evidence>
<feature type="binding site" evidence="8">
    <location>
        <position position="182"/>
    </location>
    <ligand>
        <name>Zn(2+)</name>
        <dbReference type="ChEBI" id="CHEBI:29105"/>
        <label>1</label>
    </ligand>
</feature>
<keyword evidence="3" id="KW-0645">Protease</keyword>
<dbReference type="Gene3D" id="3.40.630.10">
    <property type="entry name" value="Zn peptidases"/>
    <property type="match status" value="1"/>
</dbReference>
<keyword evidence="2 9" id="KW-0031">Aminopeptidase</keyword>
<dbReference type="STRING" id="460384.SAMN05216313_1524"/>
<dbReference type="Proteomes" id="UP000198508">
    <property type="component" value="Unassembled WGS sequence"/>
</dbReference>
<feature type="active site" description="Proton acceptor" evidence="7">
    <location>
        <position position="216"/>
    </location>
</feature>
<evidence type="ECO:0000256" key="5">
    <source>
        <dbReference type="ARBA" id="ARBA00022801"/>
    </source>
</evidence>
<evidence type="ECO:0000256" key="6">
    <source>
        <dbReference type="PIRNR" id="PIRNR001123"/>
    </source>
</evidence>
<dbReference type="Pfam" id="PF05343">
    <property type="entry name" value="Peptidase_M42"/>
    <property type="match status" value="1"/>
</dbReference>
<accession>A0A1I0K922</accession>
<evidence type="ECO:0000256" key="1">
    <source>
        <dbReference type="ARBA" id="ARBA00006272"/>
    </source>
</evidence>
<keyword evidence="5" id="KW-0378">Hydrolase</keyword>
<evidence type="ECO:0000256" key="4">
    <source>
        <dbReference type="ARBA" id="ARBA00022723"/>
    </source>
</evidence>
<organism evidence="9 10">
    <name type="scientific">Enterocloster lavalensis</name>
    <dbReference type="NCBI Taxonomy" id="460384"/>
    <lineage>
        <taxon>Bacteria</taxon>
        <taxon>Bacillati</taxon>
        <taxon>Bacillota</taxon>
        <taxon>Clostridia</taxon>
        <taxon>Lachnospirales</taxon>
        <taxon>Lachnospiraceae</taxon>
        <taxon>Enterocloster</taxon>
    </lineage>
</organism>
<dbReference type="GO" id="GO:0004177">
    <property type="term" value="F:aminopeptidase activity"/>
    <property type="evidence" value="ECO:0007669"/>
    <property type="project" value="UniProtKB-UniRule"/>
</dbReference>
<reference evidence="10" key="1">
    <citation type="submission" date="2016-10" db="EMBL/GenBank/DDBJ databases">
        <authorList>
            <person name="Varghese N."/>
            <person name="Submissions S."/>
        </authorList>
    </citation>
    <scope>NUCLEOTIDE SEQUENCE [LARGE SCALE GENOMIC DNA]</scope>
    <source>
        <strain evidence="10">NLAE-zl-G277</strain>
    </source>
</reference>
<feature type="binding site" evidence="8">
    <location>
        <position position="217"/>
    </location>
    <ligand>
        <name>Zn(2+)</name>
        <dbReference type="ChEBI" id="CHEBI:29105"/>
        <label>2</label>
    </ligand>
</feature>
<dbReference type="InterPro" id="IPR023367">
    <property type="entry name" value="Peptidase_M42_dom2"/>
</dbReference>
<dbReference type="EMBL" id="FOIM01000052">
    <property type="protein sequence ID" value="SEU19818.1"/>
    <property type="molecule type" value="Genomic_DNA"/>
</dbReference>
<dbReference type="RefSeq" id="WP_092371533.1">
    <property type="nucleotide sequence ID" value="NZ_DAINWJ010000512.1"/>
</dbReference>
<dbReference type="SUPFAM" id="SSF53187">
    <property type="entry name" value="Zn-dependent exopeptidases"/>
    <property type="match status" value="1"/>
</dbReference>
<comment type="similarity">
    <text evidence="1 6">Belongs to the peptidase M42 family.</text>
</comment>
<dbReference type="PANTHER" id="PTHR32481:SF7">
    <property type="entry name" value="AMINOPEPTIDASE YHFE-RELATED"/>
    <property type="match status" value="1"/>
</dbReference>
<feature type="binding site" evidence="8">
    <location>
        <position position="182"/>
    </location>
    <ligand>
        <name>Zn(2+)</name>
        <dbReference type="ChEBI" id="CHEBI:29105"/>
        <label>2</label>
    </ligand>
</feature>
<feature type="binding site" evidence="8">
    <location>
        <position position="316"/>
    </location>
    <ligand>
        <name>Zn(2+)</name>
        <dbReference type="ChEBI" id="CHEBI:29105"/>
        <label>2</label>
    </ligand>
</feature>
<dbReference type="PANTHER" id="PTHR32481">
    <property type="entry name" value="AMINOPEPTIDASE"/>
    <property type="match status" value="1"/>
</dbReference>
<gene>
    <name evidence="9" type="ORF">SAMN05216313_1524</name>
</gene>
<dbReference type="GO" id="GO:0006508">
    <property type="term" value="P:proteolysis"/>
    <property type="evidence" value="ECO:0007669"/>
    <property type="project" value="UniProtKB-KW"/>
</dbReference>
<keyword evidence="10" id="KW-1185">Reference proteome</keyword>
<dbReference type="CDD" id="cd05657">
    <property type="entry name" value="M42_glucanase_like"/>
    <property type="match status" value="1"/>
</dbReference>
<keyword evidence="4 8" id="KW-0479">Metal-binding</keyword>
<evidence type="ECO:0000256" key="2">
    <source>
        <dbReference type="ARBA" id="ARBA00022438"/>
    </source>
</evidence>
<protein>
    <submittedName>
        <fullName evidence="9">Putative aminopeptidase FrvX</fullName>
    </submittedName>
</protein>
<name>A0A1I0K922_9FIRM</name>
<sequence>MNQFMINYLEKIVNIPSPSGFTSRLMEVLGDDARDMGYEVSYTSRGALMIRVPGRTGARLCLAAHGDTLGAVVRSINPDGTLRIVPVGGYTMESVEGEYCTVHTRDGRTYPGTALTKAPSVHVFDDARSLKREEENMLIRLDEMVFSREDVKALGIQNGDYISWDPRFQALENGLIRSRHLDDKASVAVLFALLKEMKEREMIPAQELLILITNFEEVGFGASYLPEGIPELLVVDMGAVGDDLDGREDRVSIVVKDSQGPFDYNMTTRLIGIAGERNLDYAVDVFRHYGSDAAAAIRGGANVRCALIGQGVQASHHMERTHVKGMENTLELIKGYIGL</sequence>
<dbReference type="AlphaFoldDB" id="A0A1I0K922"/>